<comment type="caution">
    <text evidence="4">The sequence shown here is derived from an EMBL/GenBank/DDBJ whole genome shotgun (WGS) entry which is preliminary data.</text>
</comment>
<dbReference type="EC" id="3.4.21.-" evidence="4"/>
<evidence type="ECO:0000259" key="3">
    <source>
        <dbReference type="PROSITE" id="PS50240"/>
    </source>
</evidence>
<accession>A0ABV9IFG6</accession>
<dbReference type="InterPro" id="IPR051333">
    <property type="entry name" value="CLIP_Serine_Protease"/>
</dbReference>
<evidence type="ECO:0000313" key="4">
    <source>
        <dbReference type="EMBL" id="MFC4640130.1"/>
    </source>
</evidence>
<gene>
    <name evidence="4" type="ORF">ACFO0D_17510</name>
</gene>
<keyword evidence="2" id="KW-0732">Signal</keyword>
<feature type="chain" id="PRO_5045770630" evidence="2">
    <location>
        <begin position="28"/>
        <end position="291"/>
    </location>
</feature>
<dbReference type="PROSITE" id="PS51257">
    <property type="entry name" value="PROKAR_LIPOPROTEIN"/>
    <property type="match status" value="1"/>
</dbReference>
<dbReference type="PANTHER" id="PTHR24260:SF136">
    <property type="entry name" value="GH08193P-RELATED"/>
    <property type="match status" value="1"/>
</dbReference>
<evidence type="ECO:0000256" key="1">
    <source>
        <dbReference type="SAM" id="MobiDB-lite"/>
    </source>
</evidence>
<organism evidence="4 5">
    <name type="scientific">Deinococcus hohokamensis</name>
    <dbReference type="NCBI Taxonomy" id="309883"/>
    <lineage>
        <taxon>Bacteria</taxon>
        <taxon>Thermotogati</taxon>
        <taxon>Deinococcota</taxon>
        <taxon>Deinococci</taxon>
        <taxon>Deinococcales</taxon>
        <taxon>Deinococcaceae</taxon>
        <taxon>Deinococcus</taxon>
    </lineage>
</organism>
<feature type="compositionally biased region" description="Gly residues" evidence="1">
    <location>
        <begin position="229"/>
        <end position="239"/>
    </location>
</feature>
<dbReference type="RefSeq" id="WP_380063116.1">
    <property type="nucleotide sequence ID" value="NZ_JBHSEI010000015.1"/>
</dbReference>
<sequence>MLTNRRPAGVLGLVVALALSACGTVEQAPQGVLRPQITFGQRDGGEHPYVGTLLFVQNGEGYFSCSGTLLSPTVMLTAGHCVEGGGVENSVTYVSFAEDPVATRANYASTAAWLAAEWILASDVVPHPQYDDYAQFPNTYDVGLIILSQAVTMDTYGQLPPLGYFDTTPQAELKAQLFEPVGYGLLGKAPPTSNKPLPSDYARYKGLQRFVEVNSTNTGTQSVKLTNNPGGGNGGGGTCNGDSGGPTLFNNTSMIAAVNSFSVTPNCKGNDFMFRMDTKLAQDFVTPYTEQ</sequence>
<evidence type="ECO:0000256" key="2">
    <source>
        <dbReference type="SAM" id="SignalP"/>
    </source>
</evidence>
<dbReference type="PROSITE" id="PS00134">
    <property type="entry name" value="TRYPSIN_HIS"/>
    <property type="match status" value="1"/>
</dbReference>
<feature type="region of interest" description="Disordered" evidence="1">
    <location>
        <begin position="219"/>
        <end position="239"/>
    </location>
</feature>
<dbReference type="InterPro" id="IPR018114">
    <property type="entry name" value="TRYPSIN_HIS"/>
</dbReference>
<dbReference type="PRINTS" id="PR00722">
    <property type="entry name" value="CHYMOTRYPSIN"/>
</dbReference>
<dbReference type="InterPro" id="IPR043504">
    <property type="entry name" value="Peptidase_S1_PA_chymotrypsin"/>
</dbReference>
<feature type="domain" description="Peptidase S1" evidence="3">
    <location>
        <begin position="37"/>
        <end position="291"/>
    </location>
</feature>
<dbReference type="InterPro" id="IPR001314">
    <property type="entry name" value="Peptidase_S1A"/>
</dbReference>
<dbReference type="Pfam" id="PF00089">
    <property type="entry name" value="Trypsin"/>
    <property type="match status" value="1"/>
</dbReference>
<dbReference type="PANTHER" id="PTHR24260">
    <property type="match status" value="1"/>
</dbReference>
<reference evidence="5" key="1">
    <citation type="journal article" date="2019" name="Int. J. Syst. Evol. Microbiol.">
        <title>The Global Catalogue of Microorganisms (GCM) 10K type strain sequencing project: providing services to taxonomists for standard genome sequencing and annotation.</title>
        <authorList>
            <consortium name="The Broad Institute Genomics Platform"/>
            <consortium name="The Broad Institute Genome Sequencing Center for Infectious Disease"/>
            <person name="Wu L."/>
            <person name="Ma J."/>
        </authorList>
    </citation>
    <scope>NUCLEOTIDE SEQUENCE [LARGE SCALE GENOMIC DNA]</scope>
    <source>
        <strain evidence="5">CCUG 55995</strain>
    </source>
</reference>
<dbReference type="Gene3D" id="2.40.10.10">
    <property type="entry name" value="Trypsin-like serine proteases"/>
    <property type="match status" value="2"/>
</dbReference>
<protein>
    <submittedName>
        <fullName evidence="4">Trypsin-like serine protease</fullName>
        <ecNumber evidence="4">3.4.21.-</ecNumber>
    </submittedName>
</protein>
<proteinExistence type="predicted"/>
<keyword evidence="5" id="KW-1185">Reference proteome</keyword>
<dbReference type="PROSITE" id="PS50240">
    <property type="entry name" value="TRYPSIN_DOM"/>
    <property type="match status" value="1"/>
</dbReference>
<dbReference type="EMBL" id="JBHSEI010000015">
    <property type="protein sequence ID" value="MFC4640130.1"/>
    <property type="molecule type" value="Genomic_DNA"/>
</dbReference>
<name>A0ABV9IFG6_9DEIO</name>
<keyword evidence="4" id="KW-0378">Hydrolase</keyword>
<dbReference type="SMART" id="SM00020">
    <property type="entry name" value="Tryp_SPc"/>
    <property type="match status" value="1"/>
</dbReference>
<feature type="signal peptide" evidence="2">
    <location>
        <begin position="1"/>
        <end position="27"/>
    </location>
</feature>
<dbReference type="GO" id="GO:0016787">
    <property type="term" value="F:hydrolase activity"/>
    <property type="evidence" value="ECO:0007669"/>
    <property type="project" value="UniProtKB-KW"/>
</dbReference>
<dbReference type="SUPFAM" id="SSF50494">
    <property type="entry name" value="Trypsin-like serine proteases"/>
    <property type="match status" value="1"/>
</dbReference>
<dbReference type="InterPro" id="IPR001254">
    <property type="entry name" value="Trypsin_dom"/>
</dbReference>
<dbReference type="Proteomes" id="UP001595952">
    <property type="component" value="Unassembled WGS sequence"/>
</dbReference>
<evidence type="ECO:0000313" key="5">
    <source>
        <dbReference type="Proteomes" id="UP001595952"/>
    </source>
</evidence>
<dbReference type="InterPro" id="IPR009003">
    <property type="entry name" value="Peptidase_S1_PA"/>
</dbReference>